<dbReference type="Pfam" id="PF13426">
    <property type="entry name" value="PAS_9"/>
    <property type="match status" value="1"/>
</dbReference>
<dbReference type="EMBL" id="WBOT01000009">
    <property type="protein sequence ID" value="KAB2330076.1"/>
    <property type="molecule type" value="Genomic_DNA"/>
</dbReference>
<evidence type="ECO:0000256" key="6">
    <source>
        <dbReference type="ARBA" id="ARBA00022777"/>
    </source>
</evidence>
<protein>
    <recommendedName>
        <fullName evidence="2">histidine kinase</fullName>
        <ecNumber evidence="2">2.7.13.3</ecNumber>
    </recommendedName>
</protein>
<dbReference type="EC" id="2.7.13.3" evidence="2"/>
<keyword evidence="3" id="KW-0597">Phosphoprotein</keyword>
<dbReference type="CDD" id="cd00082">
    <property type="entry name" value="HisKA"/>
    <property type="match status" value="1"/>
</dbReference>
<feature type="domain" description="Histidine kinase" evidence="10">
    <location>
        <begin position="158"/>
        <end position="362"/>
    </location>
</feature>
<dbReference type="PANTHER" id="PTHR43065:SF34">
    <property type="entry name" value="SPORULATION KINASE A"/>
    <property type="match status" value="1"/>
</dbReference>
<dbReference type="Proteomes" id="UP000441354">
    <property type="component" value="Unassembled WGS sequence"/>
</dbReference>
<comment type="catalytic activity">
    <reaction evidence="1">
        <text>ATP + protein L-histidine = ADP + protein N-phospho-L-histidine.</text>
        <dbReference type="EC" id="2.7.13.3"/>
    </reaction>
</comment>
<evidence type="ECO:0000256" key="3">
    <source>
        <dbReference type="ARBA" id="ARBA00022553"/>
    </source>
</evidence>
<dbReference type="InterPro" id="IPR035965">
    <property type="entry name" value="PAS-like_dom_sf"/>
</dbReference>
<dbReference type="SUPFAM" id="SSF55785">
    <property type="entry name" value="PYP-like sensor domain (PAS domain)"/>
    <property type="match status" value="1"/>
</dbReference>
<dbReference type="GO" id="GO:0005524">
    <property type="term" value="F:ATP binding"/>
    <property type="evidence" value="ECO:0007669"/>
    <property type="project" value="UniProtKB-KW"/>
</dbReference>
<dbReference type="SMART" id="SM00387">
    <property type="entry name" value="HATPase_c"/>
    <property type="match status" value="1"/>
</dbReference>
<evidence type="ECO:0000256" key="5">
    <source>
        <dbReference type="ARBA" id="ARBA00022741"/>
    </source>
</evidence>
<keyword evidence="7" id="KW-0067">ATP-binding</keyword>
<dbReference type="AlphaFoldDB" id="A0A7V7UVZ6"/>
<dbReference type="InterPro" id="IPR004358">
    <property type="entry name" value="Sig_transdc_His_kin-like_C"/>
</dbReference>
<evidence type="ECO:0000313" key="11">
    <source>
        <dbReference type="EMBL" id="KAB2330076.1"/>
    </source>
</evidence>
<keyword evidence="8" id="KW-0749">Sporulation</keyword>
<dbReference type="InterPro" id="IPR003594">
    <property type="entry name" value="HATPase_dom"/>
</dbReference>
<dbReference type="InterPro" id="IPR036890">
    <property type="entry name" value="HATPase_C_sf"/>
</dbReference>
<evidence type="ECO:0000256" key="7">
    <source>
        <dbReference type="ARBA" id="ARBA00022840"/>
    </source>
</evidence>
<gene>
    <name evidence="11" type="ORF">F7732_20040</name>
</gene>
<keyword evidence="5" id="KW-0547">Nucleotide-binding</keyword>
<sequence>MFLLIWKLSQVINGYKGVIKIGEKVIKSLVDHSPDPVMLLRDGMIIYNNQHAADLFGVLHKNALEASNIFMSVSTSSLLPFQQLLLNQKQASTIHFEEFIFYRHGGDCFEAEVKAIPVVFHEEKAVYLLIRDTKERKKTEELLLQTEKLMAAGQLAAGIAHEIRNPLTAIKGFLQLTEDHHNDTKPYFEIIHAEIDRIELILSELLTLAKPKEMKFKVMNKVKELLEDVTTLIETQAILNNVEIVTNMSSCTPSIQCDENQLKQVFINLLKNSIEAMPDGGKIIIDFDVIQDSIQIAFRDDGPGIPDHLLNRVQEPFFTTKEKGTGLGLMISKQIIENHSGRFHLSSDAKGTSIIVTLPITYPGSEAVNI</sequence>
<dbReference type="Gene3D" id="1.10.287.130">
    <property type="match status" value="1"/>
</dbReference>
<dbReference type="FunFam" id="1.10.287.130:FF:000040">
    <property type="entry name" value="PAS domain-containing sensor histidine kinase"/>
    <property type="match status" value="1"/>
</dbReference>
<organism evidence="11 12">
    <name type="scientific">Bacillus mesophilum</name>
    <dbReference type="NCBI Taxonomy" id="1071718"/>
    <lineage>
        <taxon>Bacteria</taxon>
        <taxon>Bacillati</taxon>
        <taxon>Bacillota</taxon>
        <taxon>Bacilli</taxon>
        <taxon>Bacillales</taxon>
        <taxon>Bacillaceae</taxon>
        <taxon>Bacillus</taxon>
    </lineage>
</organism>
<dbReference type="InterPro" id="IPR036097">
    <property type="entry name" value="HisK_dim/P_sf"/>
</dbReference>
<dbReference type="InterPro" id="IPR000014">
    <property type="entry name" value="PAS"/>
</dbReference>
<dbReference type="InterPro" id="IPR005467">
    <property type="entry name" value="His_kinase_dom"/>
</dbReference>
<name>A0A7V7UVZ6_9BACI</name>
<comment type="caution">
    <text evidence="11">The sequence shown here is derived from an EMBL/GenBank/DDBJ whole genome shotgun (WGS) entry which is preliminary data.</text>
</comment>
<dbReference type="PRINTS" id="PR00344">
    <property type="entry name" value="BCTRLSENSOR"/>
</dbReference>
<dbReference type="Pfam" id="PF00512">
    <property type="entry name" value="HisKA"/>
    <property type="match status" value="1"/>
</dbReference>
<dbReference type="InterPro" id="IPR003661">
    <property type="entry name" value="HisK_dim/P_dom"/>
</dbReference>
<evidence type="ECO:0000313" key="12">
    <source>
        <dbReference type="Proteomes" id="UP000441354"/>
    </source>
</evidence>
<accession>A0A7V7UVZ6</accession>
<evidence type="ECO:0000256" key="1">
    <source>
        <dbReference type="ARBA" id="ARBA00000085"/>
    </source>
</evidence>
<keyword evidence="9" id="KW-0902">Two-component regulatory system</keyword>
<dbReference type="CDD" id="cd00130">
    <property type="entry name" value="PAS"/>
    <property type="match status" value="1"/>
</dbReference>
<dbReference type="PROSITE" id="PS50109">
    <property type="entry name" value="HIS_KIN"/>
    <property type="match status" value="1"/>
</dbReference>
<dbReference type="GO" id="GO:0030435">
    <property type="term" value="P:sporulation resulting in formation of a cellular spore"/>
    <property type="evidence" value="ECO:0007669"/>
    <property type="project" value="UniProtKB-KW"/>
</dbReference>
<dbReference type="Gene3D" id="3.30.450.20">
    <property type="entry name" value="PAS domain"/>
    <property type="match status" value="1"/>
</dbReference>
<dbReference type="SMART" id="SM00388">
    <property type="entry name" value="HisKA"/>
    <property type="match status" value="1"/>
</dbReference>
<proteinExistence type="predicted"/>
<evidence type="ECO:0000259" key="10">
    <source>
        <dbReference type="PROSITE" id="PS50109"/>
    </source>
</evidence>
<dbReference type="GO" id="GO:0000155">
    <property type="term" value="F:phosphorelay sensor kinase activity"/>
    <property type="evidence" value="ECO:0007669"/>
    <property type="project" value="InterPro"/>
</dbReference>
<dbReference type="PANTHER" id="PTHR43065">
    <property type="entry name" value="SENSOR HISTIDINE KINASE"/>
    <property type="match status" value="1"/>
</dbReference>
<dbReference type="Pfam" id="PF02518">
    <property type="entry name" value="HATPase_c"/>
    <property type="match status" value="1"/>
</dbReference>
<keyword evidence="4" id="KW-0808">Transferase</keyword>
<dbReference type="CDD" id="cd00075">
    <property type="entry name" value="HATPase"/>
    <property type="match status" value="1"/>
</dbReference>
<dbReference type="Gene3D" id="3.30.565.10">
    <property type="entry name" value="Histidine kinase-like ATPase, C-terminal domain"/>
    <property type="match status" value="1"/>
</dbReference>
<keyword evidence="6" id="KW-0418">Kinase</keyword>
<evidence type="ECO:0000256" key="9">
    <source>
        <dbReference type="ARBA" id="ARBA00023012"/>
    </source>
</evidence>
<dbReference type="SUPFAM" id="SSF47384">
    <property type="entry name" value="Homodimeric domain of signal transducing histidine kinase"/>
    <property type="match status" value="1"/>
</dbReference>
<keyword evidence="12" id="KW-1185">Reference proteome</keyword>
<evidence type="ECO:0000256" key="4">
    <source>
        <dbReference type="ARBA" id="ARBA00022679"/>
    </source>
</evidence>
<evidence type="ECO:0000256" key="8">
    <source>
        <dbReference type="ARBA" id="ARBA00022969"/>
    </source>
</evidence>
<reference evidence="11 12" key="1">
    <citation type="journal article" date="2014" name="Arch. Microbiol.">
        <title>Bacillus mesophilum sp. nov., strain IITR-54T, a novel 4-chlorobiphenyl dechlorinating bacterium.</title>
        <authorList>
            <person name="Manickam N."/>
            <person name="Singh N.K."/>
            <person name="Bajaj A."/>
            <person name="Kumar R.M."/>
            <person name="Kaur G."/>
            <person name="Kaur N."/>
            <person name="Bala M."/>
            <person name="Kumar A."/>
            <person name="Mayilraj S."/>
        </authorList>
    </citation>
    <scope>NUCLEOTIDE SEQUENCE [LARGE SCALE GENOMIC DNA]</scope>
    <source>
        <strain evidence="11 12">IITR-54</strain>
    </source>
</reference>
<dbReference type="NCBIfam" id="TIGR00229">
    <property type="entry name" value="sensory_box"/>
    <property type="match status" value="1"/>
</dbReference>
<dbReference type="SUPFAM" id="SSF55874">
    <property type="entry name" value="ATPase domain of HSP90 chaperone/DNA topoisomerase II/histidine kinase"/>
    <property type="match status" value="1"/>
</dbReference>
<evidence type="ECO:0000256" key="2">
    <source>
        <dbReference type="ARBA" id="ARBA00012438"/>
    </source>
</evidence>